<protein>
    <recommendedName>
        <fullName evidence="3">Mediator complex subunit 9</fullName>
    </recommendedName>
</protein>
<evidence type="ECO:0000313" key="1">
    <source>
        <dbReference type="EMBL" id="GJJ06284.1"/>
    </source>
</evidence>
<accession>A0AAV4ZWN4</accession>
<proteinExistence type="predicted"/>
<comment type="caution">
    <text evidence="1">The sequence shown here is derived from an EMBL/GenBank/DDBJ whole genome shotgun (WGS) entry which is preliminary data.</text>
</comment>
<dbReference type="EMBL" id="BPWL01000001">
    <property type="protein sequence ID" value="GJJ06284.1"/>
    <property type="molecule type" value="Genomic_DNA"/>
</dbReference>
<name>A0AAV4ZWN4_9AGAM</name>
<dbReference type="Proteomes" id="UP001050691">
    <property type="component" value="Unassembled WGS sequence"/>
</dbReference>
<gene>
    <name evidence="1" type="ORF">Clacol_000475</name>
</gene>
<evidence type="ECO:0000313" key="2">
    <source>
        <dbReference type="Proteomes" id="UP001050691"/>
    </source>
</evidence>
<sequence>MSKPPPQIPLPLSSLLHDLAVIRAHDLDLYAILSETTANIPTVTSVDSDINTSPALETSLENSREFVSHARAALKIKSSGELEKLGSRIERIRATMEDVLESIPGEDGEDSRKGI</sequence>
<organism evidence="1 2">
    <name type="scientific">Clathrus columnatus</name>
    <dbReference type="NCBI Taxonomy" id="1419009"/>
    <lineage>
        <taxon>Eukaryota</taxon>
        <taxon>Fungi</taxon>
        <taxon>Dikarya</taxon>
        <taxon>Basidiomycota</taxon>
        <taxon>Agaricomycotina</taxon>
        <taxon>Agaricomycetes</taxon>
        <taxon>Phallomycetidae</taxon>
        <taxon>Phallales</taxon>
        <taxon>Clathraceae</taxon>
        <taxon>Clathrus</taxon>
    </lineage>
</organism>
<evidence type="ECO:0008006" key="3">
    <source>
        <dbReference type="Google" id="ProtNLM"/>
    </source>
</evidence>
<dbReference type="AlphaFoldDB" id="A0AAV4ZWN4"/>
<reference evidence="1" key="1">
    <citation type="submission" date="2021-10" db="EMBL/GenBank/DDBJ databases">
        <title>De novo Genome Assembly of Clathrus columnatus (Basidiomycota, Fungi) Using Illumina and Nanopore Sequence Data.</title>
        <authorList>
            <person name="Ogiso-Tanaka E."/>
            <person name="Itagaki H."/>
            <person name="Hosoya T."/>
            <person name="Hosaka K."/>
        </authorList>
    </citation>
    <scope>NUCLEOTIDE SEQUENCE</scope>
    <source>
        <strain evidence="1">MO-923</strain>
    </source>
</reference>
<keyword evidence="2" id="KW-1185">Reference proteome</keyword>